<evidence type="ECO:0000313" key="2">
    <source>
        <dbReference type="Proteomes" id="UP000294933"/>
    </source>
</evidence>
<reference evidence="1 2" key="1">
    <citation type="submission" date="2018-06" db="EMBL/GenBank/DDBJ databases">
        <title>A transcriptomic atlas of mushroom development highlights an independent origin of complex multicellularity.</title>
        <authorList>
            <consortium name="DOE Joint Genome Institute"/>
            <person name="Krizsan K."/>
            <person name="Almasi E."/>
            <person name="Merenyi Z."/>
            <person name="Sahu N."/>
            <person name="Viragh M."/>
            <person name="Koszo T."/>
            <person name="Mondo S."/>
            <person name="Kiss B."/>
            <person name="Balint B."/>
            <person name="Kues U."/>
            <person name="Barry K."/>
            <person name="Hegedus J.C."/>
            <person name="Henrissat B."/>
            <person name="Johnson J."/>
            <person name="Lipzen A."/>
            <person name="Ohm R."/>
            <person name="Nagy I."/>
            <person name="Pangilinan J."/>
            <person name="Yan J."/>
            <person name="Xiong Y."/>
            <person name="Grigoriev I.V."/>
            <person name="Hibbett D.S."/>
            <person name="Nagy L.G."/>
        </authorList>
    </citation>
    <scope>NUCLEOTIDE SEQUENCE [LARGE SCALE GENOMIC DNA]</scope>
    <source>
        <strain evidence="1 2">SZMC22713</strain>
    </source>
</reference>
<organism evidence="1 2">
    <name type="scientific">Rickenella mellea</name>
    <dbReference type="NCBI Taxonomy" id="50990"/>
    <lineage>
        <taxon>Eukaryota</taxon>
        <taxon>Fungi</taxon>
        <taxon>Dikarya</taxon>
        <taxon>Basidiomycota</taxon>
        <taxon>Agaricomycotina</taxon>
        <taxon>Agaricomycetes</taxon>
        <taxon>Hymenochaetales</taxon>
        <taxon>Rickenellaceae</taxon>
        <taxon>Rickenella</taxon>
    </lineage>
</organism>
<dbReference type="EMBL" id="ML170168">
    <property type="protein sequence ID" value="TDL23877.1"/>
    <property type="molecule type" value="Genomic_DNA"/>
</dbReference>
<accession>A0A4Y7Q891</accession>
<dbReference type="STRING" id="50990.A0A4Y7Q891"/>
<dbReference type="VEuPathDB" id="FungiDB:BD410DRAFT_126472"/>
<keyword evidence="2" id="KW-1185">Reference proteome</keyword>
<gene>
    <name evidence="1" type="ORF">BD410DRAFT_126472</name>
</gene>
<protein>
    <submittedName>
        <fullName evidence="1">Uncharacterized protein</fullName>
    </submittedName>
</protein>
<dbReference type="AlphaFoldDB" id="A0A4Y7Q891"/>
<dbReference type="OrthoDB" id="2275718at2759"/>
<sequence>MCILDESSGELSEEREQLVASLAESSLARSIVPSTIVSLPITSSAAAQSAFQPFNDVPFGPNAAATGAWDQFAANERFLGITTQFDRCDYTTMLVNGANTARDFRAERIAAEIMGVSDHV</sequence>
<evidence type="ECO:0000313" key="1">
    <source>
        <dbReference type="EMBL" id="TDL23877.1"/>
    </source>
</evidence>
<proteinExistence type="predicted"/>
<name>A0A4Y7Q891_9AGAM</name>
<dbReference type="Proteomes" id="UP000294933">
    <property type="component" value="Unassembled WGS sequence"/>
</dbReference>